<keyword evidence="7 12" id="KW-0067">ATP-binding</keyword>
<dbReference type="InterPro" id="IPR003439">
    <property type="entry name" value="ABC_transporter-like_ATP-bd"/>
</dbReference>
<dbReference type="EMBL" id="QZEV01000102">
    <property type="protein sequence ID" value="RJK98999.1"/>
    <property type="molecule type" value="Genomic_DNA"/>
</dbReference>
<dbReference type="PANTHER" id="PTHR42771:SF3">
    <property type="entry name" value="PETROBACTIN IMPORT ATP-BINDING PROTEIN YCLP"/>
    <property type="match status" value="1"/>
</dbReference>
<reference evidence="12 13" key="1">
    <citation type="submission" date="2018-09" db="EMBL/GenBank/DDBJ databases">
        <title>Paracoccus onubensis nov. sp. a moderate halophilic bacterium isolated from Gruta de las Maravillas (Aracena, Spain).</title>
        <authorList>
            <person name="Jurado V."/>
            <person name="Gutierrez-Patricio S."/>
            <person name="Gonzalez-Pimentel J.L."/>
            <person name="Laiz L."/>
            <person name="Saiz-Jimenez C."/>
        </authorList>
    </citation>
    <scope>NUCLEOTIDE SEQUENCE [LARGE SCALE GENOMIC DNA]</scope>
    <source>
        <strain evidence="12 13">DSM 19484</strain>
    </source>
</reference>
<dbReference type="FunFam" id="3.40.50.300:FF:000134">
    <property type="entry name" value="Iron-enterobactin ABC transporter ATP-binding protein"/>
    <property type="match status" value="1"/>
</dbReference>
<dbReference type="GO" id="GO:0005886">
    <property type="term" value="C:plasma membrane"/>
    <property type="evidence" value="ECO:0007669"/>
    <property type="project" value="UniProtKB-SubCell"/>
</dbReference>
<keyword evidence="9" id="KW-0406">Ion transport</keyword>
<evidence type="ECO:0000256" key="1">
    <source>
        <dbReference type="ARBA" id="ARBA00004202"/>
    </source>
</evidence>
<dbReference type="PROSITE" id="PS50893">
    <property type="entry name" value="ABC_TRANSPORTER_2"/>
    <property type="match status" value="1"/>
</dbReference>
<dbReference type="Proteomes" id="UP000285530">
    <property type="component" value="Unassembled WGS sequence"/>
</dbReference>
<dbReference type="CDD" id="cd03214">
    <property type="entry name" value="ABC_Iron-Siderophores_B12_Hemin"/>
    <property type="match status" value="1"/>
</dbReference>
<dbReference type="GO" id="GO:0016887">
    <property type="term" value="F:ATP hydrolysis activity"/>
    <property type="evidence" value="ECO:0007669"/>
    <property type="project" value="InterPro"/>
</dbReference>
<dbReference type="InterPro" id="IPR003593">
    <property type="entry name" value="AAA+_ATPase"/>
</dbReference>
<evidence type="ECO:0000313" key="12">
    <source>
        <dbReference type="EMBL" id="RJK98999.1"/>
    </source>
</evidence>
<evidence type="ECO:0000256" key="5">
    <source>
        <dbReference type="ARBA" id="ARBA00022496"/>
    </source>
</evidence>
<dbReference type="InterPro" id="IPR027417">
    <property type="entry name" value="P-loop_NTPase"/>
</dbReference>
<evidence type="ECO:0000313" key="13">
    <source>
        <dbReference type="Proteomes" id="UP000285530"/>
    </source>
</evidence>
<evidence type="ECO:0000256" key="7">
    <source>
        <dbReference type="ARBA" id="ARBA00022840"/>
    </source>
</evidence>
<organism evidence="12 13">
    <name type="scientific">Paracoccus aestuarii</name>
    <dbReference type="NCBI Taxonomy" id="453842"/>
    <lineage>
        <taxon>Bacteria</taxon>
        <taxon>Pseudomonadati</taxon>
        <taxon>Pseudomonadota</taxon>
        <taxon>Alphaproteobacteria</taxon>
        <taxon>Rhodobacterales</taxon>
        <taxon>Paracoccaceae</taxon>
        <taxon>Paracoccus</taxon>
    </lineage>
</organism>
<evidence type="ECO:0000256" key="10">
    <source>
        <dbReference type="ARBA" id="ARBA00023136"/>
    </source>
</evidence>
<keyword evidence="10" id="KW-0472">Membrane</keyword>
<dbReference type="OrthoDB" id="9805601at2"/>
<dbReference type="SMART" id="SM00382">
    <property type="entry name" value="AAA"/>
    <property type="match status" value="1"/>
</dbReference>
<sequence length="252" mass="27586">MIRIEGLDHRIGTAPILHDITTTLPQGRLTALIGPNGAGKSTLLRLVGRLEPIRRGRITVDGLDVAATPTDRLARQMAILGQQTAIASRLRVEQLVAFGRWPHHKGRAGPRDRAITARALAAFDLTPLAHRFLDELSGGQAQRAHIAMAFAQDTPWLLLDEPLNNLDMAHARALMTRLRDLVDAQGRSVAMVVHEVNYAAAWADHVIAMKQGRILAEGPPDRVLTEQVLSALYDTPVAVGRHLDRPLVLHHA</sequence>
<evidence type="ECO:0000256" key="8">
    <source>
        <dbReference type="ARBA" id="ARBA00023004"/>
    </source>
</evidence>
<dbReference type="GO" id="GO:0006826">
    <property type="term" value="P:iron ion transport"/>
    <property type="evidence" value="ECO:0007669"/>
    <property type="project" value="UniProtKB-KW"/>
</dbReference>
<comment type="subcellular location">
    <subcellularLocation>
        <location evidence="1">Cell membrane</location>
        <topology evidence="1">Peripheral membrane protein</topology>
    </subcellularLocation>
</comment>
<dbReference type="Gene3D" id="3.40.50.300">
    <property type="entry name" value="P-loop containing nucleotide triphosphate hydrolases"/>
    <property type="match status" value="1"/>
</dbReference>
<keyword evidence="3" id="KW-0813">Transport</keyword>
<comment type="similarity">
    <text evidence="2">Belongs to the ABC transporter superfamily.</text>
</comment>
<dbReference type="AlphaFoldDB" id="A0A418ZS49"/>
<proteinExistence type="inferred from homology"/>
<evidence type="ECO:0000256" key="4">
    <source>
        <dbReference type="ARBA" id="ARBA00022475"/>
    </source>
</evidence>
<keyword evidence="8" id="KW-0408">Iron</keyword>
<comment type="caution">
    <text evidence="12">The sequence shown here is derived from an EMBL/GenBank/DDBJ whole genome shotgun (WGS) entry which is preliminary data.</text>
</comment>
<accession>A0A418ZS49</accession>
<feature type="domain" description="ABC transporter" evidence="11">
    <location>
        <begin position="2"/>
        <end position="236"/>
    </location>
</feature>
<protein>
    <submittedName>
        <fullName evidence="12">ATP-binding cassette domain-containing protein</fullName>
    </submittedName>
</protein>
<dbReference type="SUPFAM" id="SSF52540">
    <property type="entry name" value="P-loop containing nucleoside triphosphate hydrolases"/>
    <property type="match status" value="1"/>
</dbReference>
<evidence type="ECO:0000256" key="2">
    <source>
        <dbReference type="ARBA" id="ARBA00005417"/>
    </source>
</evidence>
<dbReference type="RefSeq" id="WP_119887338.1">
    <property type="nucleotide sequence ID" value="NZ_CP067169.1"/>
</dbReference>
<dbReference type="GO" id="GO:0005524">
    <property type="term" value="F:ATP binding"/>
    <property type="evidence" value="ECO:0007669"/>
    <property type="project" value="UniProtKB-KW"/>
</dbReference>
<evidence type="ECO:0000256" key="3">
    <source>
        <dbReference type="ARBA" id="ARBA00022448"/>
    </source>
</evidence>
<keyword evidence="5" id="KW-0410">Iron transport</keyword>
<dbReference type="Pfam" id="PF00005">
    <property type="entry name" value="ABC_tran"/>
    <property type="match status" value="1"/>
</dbReference>
<keyword evidence="6" id="KW-0547">Nucleotide-binding</keyword>
<evidence type="ECO:0000256" key="9">
    <source>
        <dbReference type="ARBA" id="ARBA00023065"/>
    </source>
</evidence>
<keyword evidence="4" id="KW-1003">Cell membrane</keyword>
<name>A0A418ZS49_9RHOB</name>
<dbReference type="InterPro" id="IPR051535">
    <property type="entry name" value="Siderophore_ABC-ATPase"/>
</dbReference>
<gene>
    <name evidence="12" type="ORF">D3P06_15120</name>
</gene>
<keyword evidence="13" id="KW-1185">Reference proteome</keyword>
<evidence type="ECO:0000256" key="6">
    <source>
        <dbReference type="ARBA" id="ARBA00022741"/>
    </source>
</evidence>
<evidence type="ECO:0000259" key="11">
    <source>
        <dbReference type="PROSITE" id="PS50893"/>
    </source>
</evidence>
<dbReference type="PANTHER" id="PTHR42771">
    <property type="entry name" value="IRON(3+)-HYDROXAMATE IMPORT ATP-BINDING PROTEIN FHUC"/>
    <property type="match status" value="1"/>
</dbReference>